<keyword evidence="1" id="KW-1133">Transmembrane helix</keyword>
<sequence length="363" mass="41143">MLLFFSFFFVNIYIYIYIYILLTPLSKVLEMDYVALTPTELTLWKEKAAPTIRKVTNLLLRGGAIGFLEMERNLYIGSEEDGNISRDRRRVNPVLFKSIMNKSGVLLTPDEYRNLRTAYSDEGGFLVDDFIALVCPLKSLGDREAGILREMCADVISAVIPTIALADLMHTLEEALLPGDVAACEATPFFASTMTELKMIFTPLRYPRAFVPPQDVMNAFAAILLNSPEAGEPLLKCLATVRLPPAPPSPPPPEMPFFFTGTRTAPWQKRGYEYYTDRDNRDEWIRGREEAPPRPMYQRHLPGYQGHLPTYKSKFGRSFHPIEESVPELSRPKEKQGPVAADRYGPAVELKGSWLTRHNFKLA</sequence>
<protein>
    <submittedName>
        <fullName evidence="2">Uncharacterized protein</fullName>
    </submittedName>
</protein>
<keyword evidence="1" id="KW-0472">Membrane</keyword>
<dbReference type="Proteomes" id="UP000583944">
    <property type="component" value="Unassembled WGS sequence"/>
</dbReference>
<evidence type="ECO:0000313" key="2">
    <source>
        <dbReference type="EMBL" id="KAF5223274.1"/>
    </source>
</evidence>
<evidence type="ECO:0000313" key="3">
    <source>
        <dbReference type="Proteomes" id="UP000583944"/>
    </source>
</evidence>
<organism evidence="2 3">
    <name type="scientific">Trypanosoma cruzi</name>
    <dbReference type="NCBI Taxonomy" id="5693"/>
    <lineage>
        <taxon>Eukaryota</taxon>
        <taxon>Discoba</taxon>
        <taxon>Euglenozoa</taxon>
        <taxon>Kinetoplastea</taxon>
        <taxon>Metakinetoplastina</taxon>
        <taxon>Trypanosomatida</taxon>
        <taxon>Trypanosomatidae</taxon>
        <taxon>Trypanosoma</taxon>
        <taxon>Schizotrypanum</taxon>
    </lineage>
</organism>
<name>A0A7J6Y941_TRYCR</name>
<comment type="caution">
    <text evidence="2">The sequence shown here is derived from an EMBL/GenBank/DDBJ whole genome shotgun (WGS) entry which is preliminary data.</text>
</comment>
<accession>A0A7J6Y941</accession>
<feature type="transmembrane region" description="Helical" evidence="1">
    <location>
        <begin position="6"/>
        <end position="22"/>
    </location>
</feature>
<reference evidence="2 3" key="1">
    <citation type="journal article" date="2019" name="Genome Biol. Evol.">
        <title>Nanopore Sequencing Significantly Improves Genome Assembly of the Protozoan Parasite Trypanosoma cruzi.</title>
        <authorList>
            <person name="Diaz-Viraque F."/>
            <person name="Pita S."/>
            <person name="Greif G."/>
            <person name="de Souza R.C.M."/>
            <person name="Iraola G."/>
            <person name="Robello C."/>
        </authorList>
    </citation>
    <scope>NUCLEOTIDE SEQUENCE [LARGE SCALE GENOMIC DNA]</scope>
    <source>
        <strain evidence="2 3">Berenice</strain>
    </source>
</reference>
<keyword evidence="1" id="KW-0812">Transmembrane</keyword>
<dbReference type="VEuPathDB" id="TriTrypDB:BCY84_03203"/>
<dbReference type="EMBL" id="JABDHM010000020">
    <property type="protein sequence ID" value="KAF5223274.1"/>
    <property type="molecule type" value="Genomic_DNA"/>
</dbReference>
<dbReference type="AlphaFoldDB" id="A0A7J6Y941"/>
<evidence type="ECO:0000256" key="1">
    <source>
        <dbReference type="SAM" id="Phobius"/>
    </source>
</evidence>
<proteinExistence type="predicted"/>
<gene>
    <name evidence="2" type="ORF">ECC02_003552</name>
</gene>
<dbReference type="VEuPathDB" id="TriTrypDB:ECC02_003552"/>